<evidence type="ECO:0000313" key="3">
    <source>
        <dbReference type="EMBL" id="HGC44329.1"/>
    </source>
</evidence>
<dbReference type="Pfam" id="PF12705">
    <property type="entry name" value="PDDEXK_1"/>
    <property type="match status" value="1"/>
</dbReference>
<comment type="caution">
    <text evidence="3">The sequence shown here is derived from an EMBL/GenBank/DDBJ whole genome shotgun (WGS) entry which is preliminary data.</text>
</comment>
<dbReference type="InterPro" id="IPR014153">
    <property type="entry name" value="Ds_break_AddB"/>
</dbReference>
<proteinExistence type="predicted"/>
<evidence type="ECO:0000256" key="1">
    <source>
        <dbReference type="SAM" id="MobiDB-lite"/>
    </source>
</evidence>
<protein>
    <submittedName>
        <fullName evidence="3">Double-strand break repair protein AddB</fullName>
    </submittedName>
</protein>
<name>A0A8J4HDY5_9PROT</name>
<accession>A0A8J4HDY5</accession>
<reference evidence="3" key="1">
    <citation type="journal article" date="2020" name="mSystems">
        <title>Genome- and Community-Level Interaction Insights into Carbon Utilization and Element Cycling Functions of Hydrothermarchaeota in Hydrothermal Sediment.</title>
        <authorList>
            <person name="Zhou Z."/>
            <person name="Liu Y."/>
            <person name="Xu W."/>
            <person name="Pan J."/>
            <person name="Luo Z.H."/>
            <person name="Li M."/>
        </authorList>
    </citation>
    <scope>NUCLEOTIDE SEQUENCE</scope>
    <source>
        <strain evidence="3">SpSt-997</strain>
    </source>
</reference>
<feature type="region of interest" description="Disordered" evidence="1">
    <location>
        <begin position="678"/>
        <end position="703"/>
    </location>
</feature>
<evidence type="ECO:0000259" key="2">
    <source>
        <dbReference type="Pfam" id="PF12705"/>
    </source>
</evidence>
<dbReference type="InterPro" id="IPR027417">
    <property type="entry name" value="P-loop_NTPase"/>
</dbReference>
<sequence>MNLYTIPAEVPFLDALAAAWLDGAKNDPARIADGLILLPTRRAARALATAFLRLTEGRPLLLPRITAFGALDETPLTLAGALDLAPAVDPALRLAHLTRLILALDGAAGAPRSAERAWKLAVELAALMDEAEREGVDLAASLPRATGGEFAAHWQQTLDFLAIVTRAWPDWLADCGLMNPAARQVALLTAQARAWEAKPPDFPLWAAGSTGGIPAVARLLGVVARLPRGRVVLPGFHAELPADLALPEGHPQFGLARLLAAIGATAGDVRPWPATGVAAIAPAHRVALLNRALLPAPALHLWRHAAPIAEPHGLMRLAPADEHQEALAIALILRDALERPGARAALVTPDRALAGRVAAELARFGVIADDSAGEPLAETPPAVFLRLLATAATSGLAPVPLLALLKHPFAAAGFSPPEARFMARALERAGLRGPRPAPGIVGLRRAIASAAERATLDPFLTAIETALAPLLRLAASVGPVAVDDMLAALIEAGEALARDAEAPGAARLWAFEEGAALAETLAATLPALAVLPPQRLAILPELFETLIAGAVVRSRRSLRGREGSEHPRVMIWGLLEARLQTADLIVLGGLAEGIWPPATDSGPWLSRPMRAAIGLASPEIAIGQSAHDFVMAACGAPQVVLSCPRRRERAPVVPARWLTRLDALRRAKLPAHPATAWARLLDQPDGPPRPVAPPTPRPPRDLRPRRLSVTEIETWLCDPYAIYARHILRLRALPPLDQPVERSDFGEIVHQALARFYADLAPGNPAPALAARLRTIIDVLLTEARIRPALTAWWRPRLDRIADWVAAWEAARGTDFPAHIASERAGRWDVDGAREFLLTARADRIERTRQGGIVLIDYKTGMVPAQSAVARGRAPQLTLEAAMAAAGGFGPDYTGRAAALSYWRLTGGVEPGQEIALFADDPAALGAAIAAAEAGLIALIRRFDDPATPYLSEPHPDWKPRWSDYAQLARVAEWAAGETAA</sequence>
<dbReference type="SUPFAM" id="SSF52540">
    <property type="entry name" value="P-loop containing nucleoside triphosphate hydrolases"/>
    <property type="match status" value="1"/>
</dbReference>
<feature type="domain" description="PD-(D/E)XK endonuclease-like" evidence="2">
    <location>
        <begin position="706"/>
        <end position="949"/>
    </location>
</feature>
<dbReference type="NCBIfam" id="TIGR02786">
    <property type="entry name" value="addB_alphas"/>
    <property type="match status" value="1"/>
</dbReference>
<dbReference type="InterPro" id="IPR038726">
    <property type="entry name" value="PDDEXK_AddAB-type"/>
</dbReference>
<dbReference type="EMBL" id="DTQM01000266">
    <property type="protein sequence ID" value="HGC44329.1"/>
    <property type="molecule type" value="Genomic_DNA"/>
</dbReference>
<feature type="compositionally biased region" description="Pro residues" evidence="1">
    <location>
        <begin position="685"/>
        <end position="697"/>
    </location>
</feature>
<dbReference type="AlphaFoldDB" id="A0A8J4HDY5"/>
<gene>
    <name evidence="3" type="primary">addB</name>
    <name evidence="3" type="ORF">ENY07_14075</name>
</gene>
<organism evidence="3">
    <name type="scientific">Acidicaldus sp</name>
    <dbReference type="NCBI Taxonomy" id="1872105"/>
    <lineage>
        <taxon>Bacteria</taxon>
        <taxon>Pseudomonadati</taxon>
        <taxon>Pseudomonadota</taxon>
        <taxon>Alphaproteobacteria</taxon>
        <taxon>Acetobacterales</taxon>
        <taxon>Acetobacteraceae</taxon>
        <taxon>Acidicaldus</taxon>
    </lineage>
</organism>